<dbReference type="InterPro" id="IPR013083">
    <property type="entry name" value="Znf_RING/FYVE/PHD"/>
</dbReference>
<dbReference type="CDD" id="cd16664">
    <property type="entry name" value="RING-Ubox_PUB"/>
    <property type="match status" value="1"/>
</dbReference>
<proteinExistence type="predicted"/>
<dbReference type="InterPro" id="IPR011989">
    <property type="entry name" value="ARM-like"/>
</dbReference>
<dbReference type="PANTHER" id="PTHR35549:SF1">
    <property type="entry name" value="OS04G0584500 PROTEIN"/>
    <property type="match status" value="1"/>
</dbReference>
<dbReference type="PROSITE" id="PS51698">
    <property type="entry name" value="U_BOX"/>
    <property type="match status" value="1"/>
</dbReference>
<gene>
    <name evidence="6" type="ORF">L1049_018044</name>
</gene>
<protein>
    <recommendedName>
        <fullName evidence="3">RING-type E3 ubiquitin transferase</fullName>
        <ecNumber evidence="3">2.3.2.27</ecNumber>
    </recommendedName>
</protein>
<dbReference type="AlphaFoldDB" id="A0AAP0R7N7"/>
<dbReference type="Gene3D" id="3.30.40.10">
    <property type="entry name" value="Zinc/RING finger domain, C3HC4 (zinc finger)"/>
    <property type="match status" value="1"/>
</dbReference>
<organism evidence="6 7">
    <name type="scientific">Liquidambar formosana</name>
    <name type="common">Formosan gum</name>
    <dbReference type="NCBI Taxonomy" id="63359"/>
    <lineage>
        <taxon>Eukaryota</taxon>
        <taxon>Viridiplantae</taxon>
        <taxon>Streptophyta</taxon>
        <taxon>Embryophyta</taxon>
        <taxon>Tracheophyta</taxon>
        <taxon>Spermatophyta</taxon>
        <taxon>Magnoliopsida</taxon>
        <taxon>eudicotyledons</taxon>
        <taxon>Gunneridae</taxon>
        <taxon>Pentapetalae</taxon>
        <taxon>Saxifragales</taxon>
        <taxon>Altingiaceae</taxon>
        <taxon>Liquidambar</taxon>
    </lineage>
</organism>
<dbReference type="Gene3D" id="1.25.10.10">
    <property type="entry name" value="Leucine-rich Repeat Variant"/>
    <property type="match status" value="1"/>
</dbReference>
<comment type="catalytic activity">
    <reaction evidence="1">
        <text>S-ubiquitinyl-[E2 ubiquitin-conjugating enzyme]-L-cysteine + [acceptor protein]-L-lysine = [E2 ubiquitin-conjugating enzyme]-L-cysteine + N(6)-ubiquitinyl-[acceptor protein]-L-lysine.</text>
        <dbReference type="EC" id="2.3.2.27"/>
    </reaction>
</comment>
<evidence type="ECO:0000256" key="2">
    <source>
        <dbReference type="ARBA" id="ARBA00004906"/>
    </source>
</evidence>
<evidence type="ECO:0000259" key="5">
    <source>
        <dbReference type="PROSITE" id="PS51698"/>
    </source>
</evidence>
<evidence type="ECO:0000256" key="1">
    <source>
        <dbReference type="ARBA" id="ARBA00000900"/>
    </source>
</evidence>
<reference evidence="6 7" key="1">
    <citation type="journal article" date="2024" name="Plant J.">
        <title>Genome sequences and population genomics reveal climatic adaptation and genomic divergence between two closely related sweetgum species.</title>
        <authorList>
            <person name="Xu W.Q."/>
            <person name="Ren C.Q."/>
            <person name="Zhang X.Y."/>
            <person name="Comes H.P."/>
            <person name="Liu X.H."/>
            <person name="Li Y.G."/>
            <person name="Kettle C.J."/>
            <person name="Jalonen R."/>
            <person name="Gaisberger H."/>
            <person name="Ma Y.Z."/>
            <person name="Qiu Y.X."/>
        </authorList>
    </citation>
    <scope>NUCLEOTIDE SEQUENCE [LARGE SCALE GENOMIC DNA]</scope>
    <source>
        <strain evidence="6">Hangzhou</strain>
    </source>
</reference>
<evidence type="ECO:0000256" key="3">
    <source>
        <dbReference type="ARBA" id="ARBA00012483"/>
    </source>
</evidence>
<accession>A0AAP0R7N7</accession>
<dbReference type="GO" id="GO:0061630">
    <property type="term" value="F:ubiquitin protein ligase activity"/>
    <property type="evidence" value="ECO:0007669"/>
    <property type="project" value="UniProtKB-EC"/>
</dbReference>
<dbReference type="PANTHER" id="PTHR35549">
    <property type="entry name" value="OS04G0584500 PROTEIN"/>
    <property type="match status" value="1"/>
</dbReference>
<keyword evidence="4" id="KW-0808">Transferase</keyword>
<name>A0AAP0R7N7_LIQFO</name>
<dbReference type="Pfam" id="PF23628">
    <property type="entry name" value="ARM_LIN_C"/>
    <property type="match status" value="1"/>
</dbReference>
<comment type="pathway">
    <text evidence="2">Protein modification; protein ubiquitination.</text>
</comment>
<dbReference type="InterPro" id="IPR045210">
    <property type="entry name" value="RING-Ubox_PUB"/>
</dbReference>
<dbReference type="GO" id="GO:0016567">
    <property type="term" value="P:protein ubiquitination"/>
    <property type="evidence" value="ECO:0007669"/>
    <property type="project" value="InterPro"/>
</dbReference>
<dbReference type="InterPro" id="IPR016024">
    <property type="entry name" value="ARM-type_fold"/>
</dbReference>
<evidence type="ECO:0000313" key="7">
    <source>
        <dbReference type="Proteomes" id="UP001415857"/>
    </source>
</evidence>
<keyword evidence="7" id="KW-1185">Reference proteome</keyword>
<dbReference type="EMBL" id="JBBPBK010000012">
    <property type="protein sequence ID" value="KAK9273237.1"/>
    <property type="molecule type" value="Genomic_DNA"/>
</dbReference>
<evidence type="ECO:0000256" key="4">
    <source>
        <dbReference type="ARBA" id="ARBA00022679"/>
    </source>
</evidence>
<comment type="caution">
    <text evidence="6">The sequence shown here is derived from an EMBL/GenBank/DDBJ whole genome shotgun (WGS) entry which is preliminary data.</text>
</comment>
<dbReference type="EC" id="2.3.2.27" evidence="3"/>
<sequence length="375" mass="42018">MDEGSFFSSIPQDFICPLTGQLFEDPVTLQTGQTFERAAIREWFDQGNITCPVTGKVLECLAVPLTNFVLKRVVDSWKSEHHRHLLDYASQISGSSGEHRVNTKDESAVFILEQLLTAFSKEERITNAKHLLSLGGLQFLMQRFEFGNLEEKICVAALLSCCIEADAGCRNQIAINIKKQCLLDLLHSKQVKARANAVVLLTELICKNRRKNVMSFLSGLQSEGIVNTMHVLLVYLQSSPPEEKPLVAILLLHLDLLLEPRKYSIYREEAVDAITAALDGSLTDEKVQAKCCRALLILGGHFSTFGKVLTENWILKQAGYDDGFEADALDSEKEALLFDDDEERANEEWLRNLSASLLGNGRKAIFGDHFQVFRL</sequence>
<dbReference type="InterPro" id="IPR003613">
    <property type="entry name" value="Ubox_domain"/>
</dbReference>
<dbReference type="InterPro" id="IPR055566">
    <property type="entry name" value="ARM_LIN"/>
</dbReference>
<dbReference type="SUPFAM" id="SSF57850">
    <property type="entry name" value="RING/U-box"/>
    <property type="match status" value="1"/>
</dbReference>
<dbReference type="SUPFAM" id="SSF48371">
    <property type="entry name" value="ARM repeat"/>
    <property type="match status" value="1"/>
</dbReference>
<feature type="domain" description="U-box" evidence="5">
    <location>
        <begin position="9"/>
        <end position="84"/>
    </location>
</feature>
<dbReference type="SMART" id="SM00504">
    <property type="entry name" value="Ubox"/>
    <property type="match status" value="1"/>
</dbReference>
<dbReference type="Proteomes" id="UP001415857">
    <property type="component" value="Unassembled WGS sequence"/>
</dbReference>
<evidence type="ECO:0000313" key="6">
    <source>
        <dbReference type="EMBL" id="KAK9273237.1"/>
    </source>
</evidence>
<dbReference type="Pfam" id="PF04564">
    <property type="entry name" value="U-box"/>
    <property type="match status" value="1"/>
</dbReference>